<dbReference type="EC" id="2.3.1.178" evidence="3 8"/>
<evidence type="ECO:0000256" key="2">
    <source>
        <dbReference type="ARBA" id="ARBA00010712"/>
    </source>
</evidence>
<protein>
    <recommendedName>
        <fullName evidence="4 8">L-2,4-diaminobutyric acid acetyltransferase</fullName>
        <shortName evidence="8">DABA acetyltransferase</shortName>
        <ecNumber evidence="3 8">2.3.1.178</ecNumber>
    </recommendedName>
</protein>
<comment type="function">
    <text evidence="8">Catalyzes the acetylation of L-2,4-diaminobutyrate (DABA) to gamma-N-acetyl-alpha,gamma-diaminobutyric acid (ADABA) with acetyl coenzyme A.</text>
</comment>
<evidence type="ECO:0000256" key="8">
    <source>
        <dbReference type="RuleBase" id="RU365045"/>
    </source>
</evidence>
<accession>A0A4P7NY97</accession>
<evidence type="ECO:0000259" key="9">
    <source>
        <dbReference type="PROSITE" id="PS51186"/>
    </source>
</evidence>
<dbReference type="GO" id="GO:0019491">
    <property type="term" value="P:ectoine biosynthetic process"/>
    <property type="evidence" value="ECO:0007669"/>
    <property type="project" value="UniProtKB-UniPathway"/>
</dbReference>
<comment type="similarity">
    <text evidence="2 8">Belongs to the acetyltransferase family. EctA subfamily.</text>
</comment>
<comment type="catalytic activity">
    <reaction evidence="7 8">
        <text>L-2,4-diaminobutanoate + acetyl-CoA = (2S)-4-acetamido-2-aminobutanoate + CoA + H(+)</text>
        <dbReference type="Rhea" id="RHEA:16901"/>
        <dbReference type="ChEBI" id="CHEBI:15378"/>
        <dbReference type="ChEBI" id="CHEBI:57287"/>
        <dbReference type="ChEBI" id="CHEBI:57288"/>
        <dbReference type="ChEBI" id="CHEBI:58761"/>
        <dbReference type="ChEBI" id="CHEBI:58929"/>
        <dbReference type="EC" id="2.3.1.178"/>
    </reaction>
</comment>
<dbReference type="InterPro" id="IPR012772">
    <property type="entry name" value="Ectoine_EctA"/>
</dbReference>
<dbReference type="EMBL" id="CP032096">
    <property type="protein sequence ID" value="QBZ82519.1"/>
    <property type="molecule type" value="Genomic_DNA"/>
</dbReference>
<comment type="pathway">
    <text evidence="1 8">Amine and polyamine biosynthesis; ectoine biosynthesis; L-ectoine from L-aspartate 4-semialdehyde: step 2/3.</text>
</comment>
<evidence type="ECO:0000313" key="11">
    <source>
        <dbReference type="Proteomes" id="UP000296201"/>
    </source>
</evidence>
<dbReference type="RefSeq" id="WP_135795224.1">
    <property type="nucleotide sequence ID" value="NZ_CP032096.1"/>
</dbReference>
<dbReference type="InterPro" id="IPR016181">
    <property type="entry name" value="Acyl_CoA_acyltransferase"/>
</dbReference>
<dbReference type="UniPathway" id="UPA00067">
    <property type="reaction ID" value="UER00122"/>
</dbReference>
<keyword evidence="5 8" id="KW-0808">Transferase</keyword>
<dbReference type="Pfam" id="PF00583">
    <property type="entry name" value="Acetyltransf_1"/>
    <property type="match status" value="1"/>
</dbReference>
<evidence type="ECO:0000256" key="4">
    <source>
        <dbReference type="ARBA" id="ARBA00017935"/>
    </source>
</evidence>
<evidence type="ECO:0000313" key="10">
    <source>
        <dbReference type="EMBL" id="QBZ82519.1"/>
    </source>
</evidence>
<gene>
    <name evidence="8 10" type="primary">ectA</name>
    <name evidence="10" type="ORF">GHNINEIG_00549</name>
</gene>
<dbReference type="OrthoDB" id="2436196at2"/>
<dbReference type="Gene3D" id="3.40.630.30">
    <property type="match status" value="1"/>
</dbReference>
<keyword evidence="11" id="KW-1185">Reference proteome</keyword>
<evidence type="ECO:0000256" key="1">
    <source>
        <dbReference type="ARBA" id="ARBA00004978"/>
    </source>
</evidence>
<dbReference type="PROSITE" id="PS51186">
    <property type="entry name" value="GNAT"/>
    <property type="match status" value="1"/>
</dbReference>
<name>A0A4P7NY97_9GAMM</name>
<dbReference type="Proteomes" id="UP000296201">
    <property type="component" value="Chromosome"/>
</dbReference>
<evidence type="ECO:0000256" key="5">
    <source>
        <dbReference type="ARBA" id="ARBA00022679"/>
    </source>
</evidence>
<dbReference type="AlphaFoldDB" id="A0A4P7NY97"/>
<evidence type="ECO:0000256" key="6">
    <source>
        <dbReference type="ARBA" id="ARBA00023315"/>
    </source>
</evidence>
<proteinExistence type="inferred from homology"/>
<evidence type="ECO:0000256" key="3">
    <source>
        <dbReference type="ARBA" id="ARBA00012355"/>
    </source>
</evidence>
<evidence type="ECO:0000256" key="7">
    <source>
        <dbReference type="ARBA" id="ARBA00048924"/>
    </source>
</evidence>
<dbReference type="GO" id="GO:0033816">
    <property type="term" value="F:diaminobutyrate acetyltransferase activity"/>
    <property type="evidence" value="ECO:0007669"/>
    <property type="project" value="UniProtKB-EC"/>
</dbReference>
<keyword evidence="6 8" id="KW-0012">Acyltransferase</keyword>
<organism evidence="10 11">
    <name type="scientific">Hydrogenovibrio crunogenus</name>
    <dbReference type="NCBI Taxonomy" id="39765"/>
    <lineage>
        <taxon>Bacteria</taxon>
        <taxon>Pseudomonadati</taxon>
        <taxon>Pseudomonadota</taxon>
        <taxon>Gammaproteobacteria</taxon>
        <taxon>Thiotrichales</taxon>
        <taxon>Piscirickettsiaceae</taxon>
        <taxon>Hydrogenovibrio</taxon>
    </lineage>
</organism>
<feature type="domain" description="N-acetyltransferase" evidence="9">
    <location>
        <begin position="9"/>
        <end position="174"/>
    </location>
</feature>
<dbReference type="CDD" id="cd04301">
    <property type="entry name" value="NAT_SF"/>
    <property type="match status" value="1"/>
</dbReference>
<dbReference type="SUPFAM" id="SSF55729">
    <property type="entry name" value="Acyl-CoA N-acyltransferases (Nat)"/>
    <property type="match status" value="1"/>
</dbReference>
<sequence>MKTHNEQNLIFRKPTLDDGHAIYHLIKSSPPLDVNSSYLYFLQASHFADTCIVVESDQKIVGFVSAYYRPDQPGSLFVWQVAVAETMRGVGLAKRMLLALVENQKGDADLKELCCTISPSNKASQGLFKSFAKNYGLTLTVTPFITEAHFGDEGHEAEELYVLKSDTQENLTKLIF</sequence>
<dbReference type="NCBIfam" id="TIGR02406">
    <property type="entry name" value="ectoine_EctA"/>
    <property type="match status" value="1"/>
</dbReference>
<reference evidence="10 11" key="1">
    <citation type="submission" date="2018-08" db="EMBL/GenBank/DDBJ databases">
        <title>Horizontal acquisition of hydrogen conversion ability and other habitat adaptations in Hydrogenovibrio crunogenus strains.</title>
        <authorList>
            <person name="Gonnella G."/>
            <person name="Adam N."/>
            <person name="Perner M."/>
        </authorList>
    </citation>
    <scope>NUCLEOTIDE SEQUENCE [LARGE SCALE GENOMIC DNA]</scope>
    <source>
        <strain evidence="10 11">SP-41</strain>
    </source>
</reference>
<dbReference type="InterPro" id="IPR000182">
    <property type="entry name" value="GNAT_dom"/>
</dbReference>